<dbReference type="RefSeq" id="WP_023633592.1">
    <property type="nucleotide sequence ID" value="NZ_AYSF01000033.1"/>
</dbReference>
<protein>
    <recommendedName>
        <fullName evidence="2">GTP cyclohydrolase 1 type 2 homolog</fullName>
    </recommendedName>
</protein>
<dbReference type="Proteomes" id="UP000018339">
    <property type="component" value="Unassembled WGS sequence"/>
</dbReference>
<comment type="similarity">
    <text evidence="1">Belongs to the GTP cyclohydrolase I type 2/NIF3 family.</text>
</comment>
<keyword evidence="6" id="KW-1185">Reference proteome</keyword>
<dbReference type="AlphaFoldDB" id="A0A7U9P752"/>
<dbReference type="InterPro" id="IPR002678">
    <property type="entry name" value="DUF34/NIF3"/>
</dbReference>
<dbReference type="Gene3D" id="3.40.1390.30">
    <property type="entry name" value="NIF3 (NGG1p interacting factor 3)-like"/>
    <property type="match status" value="2"/>
</dbReference>
<dbReference type="InterPro" id="IPR036069">
    <property type="entry name" value="DUF34/NIF3_sf"/>
</dbReference>
<evidence type="ECO:0000256" key="2">
    <source>
        <dbReference type="ARBA" id="ARBA00022112"/>
    </source>
</evidence>
<dbReference type="PANTHER" id="PTHR13799">
    <property type="entry name" value="NGG1 INTERACTING FACTOR 3"/>
    <property type="match status" value="1"/>
</dbReference>
<dbReference type="Pfam" id="PF01784">
    <property type="entry name" value="DUF34_NIF3"/>
    <property type="match status" value="1"/>
</dbReference>
<evidence type="ECO:0000256" key="4">
    <source>
        <dbReference type="PIRSR" id="PIRSR602678-1"/>
    </source>
</evidence>
<proteinExistence type="inferred from homology"/>
<name>A0A7U9P752_GEOTM</name>
<comment type="caution">
    <text evidence="5">The sequence shown here is derived from an EMBL/GenBank/DDBJ whole genome shotgun (WGS) entry which is preliminary data.</text>
</comment>
<evidence type="ECO:0000256" key="1">
    <source>
        <dbReference type="ARBA" id="ARBA00006964"/>
    </source>
</evidence>
<reference evidence="5 6" key="1">
    <citation type="journal article" date="2014" name="Genome Announc.">
        <title>Draft Genome Sequence of Geobacillus thermopakistaniensis Strain MAS1.</title>
        <authorList>
            <person name="Siddiqui M.A."/>
            <person name="Rashid N."/>
            <person name="Ayyampalayam S."/>
            <person name="Whitman W.B."/>
        </authorList>
    </citation>
    <scope>NUCLEOTIDE SEQUENCE [LARGE SCALE GENOMIC DNA]</scope>
    <source>
        <strain evidence="5 6">MAS1</strain>
    </source>
</reference>
<feature type="binding site" evidence="4">
    <location>
        <position position="232"/>
    </location>
    <ligand>
        <name>a divalent metal cation</name>
        <dbReference type="ChEBI" id="CHEBI:60240"/>
        <label>1</label>
    </ligand>
</feature>
<evidence type="ECO:0000313" key="6">
    <source>
        <dbReference type="Proteomes" id="UP000018339"/>
    </source>
</evidence>
<feature type="binding site" evidence="4">
    <location>
        <position position="228"/>
    </location>
    <ligand>
        <name>a divalent metal cation</name>
        <dbReference type="ChEBI" id="CHEBI:60240"/>
        <label>1</label>
    </ligand>
</feature>
<dbReference type="GO" id="GO:0005737">
    <property type="term" value="C:cytoplasm"/>
    <property type="evidence" value="ECO:0007669"/>
    <property type="project" value="TreeGrafter"/>
</dbReference>
<gene>
    <name evidence="5" type="ORF">T260_04705</name>
</gene>
<evidence type="ECO:0000256" key="3">
    <source>
        <dbReference type="ARBA" id="ARBA00022723"/>
    </source>
</evidence>
<dbReference type="EMBL" id="AYSF01000033">
    <property type="protein sequence ID" value="ESU73065.1"/>
    <property type="molecule type" value="Genomic_DNA"/>
</dbReference>
<dbReference type="SUPFAM" id="SSF102705">
    <property type="entry name" value="NIF3 (NGG1p interacting factor 3)-like"/>
    <property type="match status" value="1"/>
</dbReference>
<keyword evidence="3 4" id="KW-0479">Metal-binding</keyword>
<sequence>MVVTVQEVLERLTVSIGKISNTVDALKYGDPNMKVKGMAISFMPTYRVIRQAISAGANFLITHEGLFYSHTDHTEMMKKDPVYQEKIRLIRESGIAIYRFHDGWHRYQPDGIMVGLIRALGWETHISKYLPTAAIIVIPRMTAKEIAKYAKEKLHAPFVRITGDLSAPCTRIGLLVGHRGGGSLSIPLFEQEHLDAIIYGEGPEWETPEYVRDAVHQGRRKALIVLGHAESEEPGMRYLAEWLGLQFPDVPVHFIQETPLFQVV</sequence>
<evidence type="ECO:0000313" key="5">
    <source>
        <dbReference type="EMBL" id="ESU73065.1"/>
    </source>
</evidence>
<accession>A0A7U9P752</accession>
<dbReference type="GO" id="GO:0046872">
    <property type="term" value="F:metal ion binding"/>
    <property type="evidence" value="ECO:0007669"/>
    <property type="project" value="UniProtKB-KW"/>
</dbReference>
<dbReference type="PANTHER" id="PTHR13799:SF14">
    <property type="entry name" value="GTP CYCLOHYDROLASE 1 TYPE 2 HOMOLOG"/>
    <property type="match status" value="1"/>
</dbReference>
<organism evidence="5 6">
    <name type="scientific">Geobacillus thermopakistaniensis (strain MAS1)</name>
    <dbReference type="NCBI Taxonomy" id="1408282"/>
    <lineage>
        <taxon>Bacteria</taxon>
        <taxon>Bacillati</taxon>
        <taxon>Bacillota</taxon>
        <taxon>Bacilli</taxon>
        <taxon>Bacillales</taxon>
        <taxon>Anoxybacillaceae</taxon>
        <taxon>Geobacillus</taxon>
    </lineage>
</organism>
<feature type="binding site" evidence="4">
    <location>
        <position position="63"/>
    </location>
    <ligand>
        <name>a divalent metal cation</name>
        <dbReference type="ChEBI" id="CHEBI:60240"/>
        <label>1</label>
    </ligand>
</feature>